<dbReference type="Proteomes" id="UP000177416">
    <property type="component" value="Unassembled WGS sequence"/>
</dbReference>
<gene>
    <name evidence="2" type="ORF">A2875_00930</name>
</gene>
<feature type="transmembrane region" description="Helical" evidence="1">
    <location>
        <begin position="74"/>
        <end position="93"/>
    </location>
</feature>
<evidence type="ECO:0008006" key="4">
    <source>
        <dbReference type="Google" id="ProtNLM"/>
    </source>
</evidence>
<evidence type="ECO:0000313" key="2">
    <source>
        <dbReference type="EMBL" id="OGG13809.1"/>
    </source>
</evidence>
<name>A0A1F5ZMU6_9BACT</name>
<sequence>MTRLAHLVSKIFEPMIVLSALIVVGTIHEGLSVQFLFFVFFVMIVPALILRIWYVKKKGIDWDIRDRKKRILPLFILLLLTTIDVLLVRFWHSAFLTDVFVLFFVWSVGYFLITLVWKISGHTSVITLASLLFITWYGGSVWPILLTIPAVVWARVVGKNHTLSQAIGGTLYSFGVYEIWQSILR</sequence>
<dbReference type="AlphaFoldDB" id="A0A1F5ZMU6"/>
<evidence type="ECO:0000256" key="1">
    <source>
        <dbReference type="SAM" id="Phobius"/>
    </source>
</evidence>
<keyword evidence="1" id="KW-0812">Transmembrane</keyword>
<keyword evidence="1" id="KW-0472">Membrane</keyword>
<proteinExistence type="predicted"/>
<feature type="transmembrane region" description="Helical" evidence="1">
    <location>
        <begin position="162"/>
        <end position="180"/>
    </location>
</feature>
<accession>A0A1F5ZMU6</accession>
<organism evidence="2 3">
    <name type="scientific">Candidatus Gottesmanbacteria bacterium RIFCSPHIGHO2_01_FULL_46_14</name>
    <dbReference type="NCBI Taxonomy" id="1798380"/>
    <lineage>
        <taxon>Bacteria</taxon>
        <taxon>Candidatus Gottesmaniibacteriota</taxon>
    </lineage>
</organism>
<keyword evidence="1" id="KW-1133">Transmembrane helix</keyword>
<dbReference type="EMBL" id="MFJJ01000032">
    <property type="protein sequence ID" value="OGG13809.1"/>
    <property type="molecule type" value="Genomic_DNA"/>
</dbReference>
<feature type="transmembrane region" description="Helical" evidence="1">
    <location>
        <begin position="7"/>
        <end position="27"/>
    </location>
</feature>
<comment type="caution">
    <text evidence="2">The sequence shown here is derived from an EMBL/GenBank/DDBJ whole genome shotgun (WGS) entry which is preliminary data.</text>
</comment>
<feature type="transmembrane region" description="Helical" evidence="1">
    <location>
        <begin position="131"/>
        <end position="156"/>
    </location>
</feature>
<feature type="transmembrane region" description="Helical" evidence="1">
    <location>
        <begin position="33"/>
        <end position="54"/>
    </location>
</feature>
<feature type="transmembrane region" description="Helical" evidence="1">
    <location>
        <begin position="99"/>
        <end position="119"/>
    </location>
</feature>
<reference evidence="2 3" key="1">
    <citation type="journal article" date="2016" name="Nat. Commun.">
        <title>Thousands of microbial genomes shed light on interconnected biogeochemical processes in an aquifer system.</title>
        <authorList>
            <person name="Anantharaman K."/>
            <person name="Brown C.T."/>
            <person name="Hug L.A."/>
            <person name="Sharon I."/>
            <person name="Castelle C.J."/>
            <person name="Probst A.J."/>
            <person name="Thomas B.C."/>
            <person name="Singh A."/>
            <person name="Wilkins M.J."/>
            <person name="Karaoz U."/>
            <person name="Brodie E.L."/>
            <person name="Williams K.H."/>
            <person name="Hubbard S.S."/>
            <person name="Banfield J.F."/>
        </authorList>
    </citation>
    <scope>NUCLEOTIDE SEQUENCE [LARGE SCALE GENOMIC DNA]</scope>
</reference>
<protein>
    <recommendedName>
        <fullName evidence="4">Phosphatidic acid phosphatase type 2/haloperoxidase domain-containing protein</fullName>
    </recommendedName>
</protein>
<evidence type="ECO:0000313" key="3">
    <source>
        <dbReference type="Proteomes" id="UP000177416"/>
    </source>
</evidence>